<feature type="region of interest" description="Disordered" evidence="1">
    <location>
        <begin position="1"/>
        <end position="29"/>
    </location>
</feature>
<gene>
    <name evidence="2" type="ORF">QBC32DRAFT_223558</name>
</gene>
<name>A0AAN6NMR4_9PEZI</name>
<reference evidence="2" key="2">
    <citation type="submission" date="2023-06" db="EMBL/GenBank/DDBJ databases">
        <authorList>
            <consortium name="Lawrence Berkeley National Laboratory"/>
            <person name="Mondo S.J."/>
            <person name="Hensen N."/>
            <person name="Bonometti L."/>
            <person name="Westerberg I."/>
            <person name="Brannstrom I.O."/>
            <person name="Guillou S."/>
            <person name="Cros-Aarteil S."/>
            <person name="Calhoun S."/>
            <person name="Haridas S."/>
            <person name="Kuo A."/>
            <person name="Pangilinan J."/>
            <person name="Riley R."/>
            <person name="Labutti K."/>
            <person name="Andreopoulos B."/>
            <person name="Lipzen A."/>
            <person name="Chen C."/>
            <person name="Yanf M."/>
            <person name="Daum C."/>
            <person name="Ng V."/>
            <person name="Clum A."/>
            <person name="Steindorff A."/>
            <person name="Ohm R."/>
            <person name="Martin F."/>
            <person name="Silar P."/>
            <person name="Natvig D."/>
            <person name="Lalanne C."/>
            <person name="Gautier V."/>
            <person name="Ament-Velasquez S.L."/>
            <person name="Kruys A."/>
            <person name="Hutchinson M.I."/>
            <person name="Powell A.J."/>
            <person name="Barry K."/>
            <person name="Miller A.N."/>
            <person name="Grigoriev I.V."/>
            <person name="Debuchy R."/>
            <person name="Gladieux P."/>
            <person name="Thoren M.H."/>
            <person name="Johannesson H."/>
        </authorList>
    </citation>
    <scope>NUCLEOTIDE SEQUENCE</scope>
    <source>
        <strain evidence="2">CBS 626.80</strain>
    </source>
</reference>
<reference evidence="2" key="1">
    <citation type="journal article" date="2023" name="Mol. Phylogenet. Evol.">
        <title>Genome-scale phylogeny and comparative genomics of the fungal order Sordariales.</title>
        <authorList>
            <person name="Hensen N."/>
            <person name="Bonometti L."/>
            <person name="Westerberg I."/>
            <person name="Brannstrom I.O."/>
            <person name="Guillou S."/>
            <person name="Cros-Aarteil S."/>
            <person name="Calhoun S."/>
            <person name="Haridas S."/>
            <person name="Kuo A."/>
            <person name="Mondo S."/>
            <person name="Pangilinan J."/>
            <person name="Riley R."/>
            <person name="LaButti K."/>
            <person name="Andreopoulos B."/>
            <person name="Lipzen A."/>
            <person name="Chen C."/>
            <person name="Yan M."/>
            <person name="Daum C."/>
            <person name="Ng V."/>
            <person name="Clum A."/>
            <person name="Steindorff A."/>
            <person name="Ohm R.A."/>
            <person name="Martin F."/>
            <person name="Silar P."/>
            <person name="Natvig D.O."/>
            <person name="Lalanne C."/>
            <person name="Gautier V."/>
            <person name="Ament-Velasquez S.L."/>
            <person name="Kruys A."/>
            <person name="Hutchinson M.I."/>
            <person name="Powell A.J."/>
            <person name="Barry K."/>
            <person name="Miller A.N."/>
            <person name="Grigoriev I.V."/>
            <person name="Debuchy R."/>
            <person name="Gladieux P."/>
            <person name="Hiltunen Thoren M."/>
            <person name="Johannesson H."/>
        </authorList>
    </citation>
    <scope>NUCLEOTIDE SEQUENCE</scope>
    <source>
        <strain evidence="2">CBS 626.80</strain>
    </source>
</reference>
<accession>A0AAN6NMR4</accession>
<evidence type="ECO:0000313" key="2">
    <source>
        <dbReference type="EMBL" id="KAK3947726.1"/>
    </source>
</evidence>
<comment type="caution">
    <text evidence="2">The sequence shown here is derived from an EMBL/GenBank/DDBJ whole genome shotgun (WGS) entry which is preliminary data.</text>
</comment>
<dbReference type="InterPro" id="IPR014839">
    <property type="entry name" value="Crt10"/>
</dbReference>
<protein>
    <submittedName>
        <fullName evidence="2">Uncharacterized protein</fullName>
    </submittedName>
</protein>
<organism evidence="2 3">
    <name type="scientific">Pseudoneurospora amorphoporcata</name>
    <dbReference type="NCBI Taxonomy" id="241081"/>
    <lineage>
        <taxon>Eukaryota</taxon>
        <taxon>Fungi</taxon>
        <taxon>Dikarya</taxon>
        <taxon>Ascomycota</taxon>
        <taxon>Pezizomycotina</taxon>
        <taxon>Sordariomycetes</taxon>
        <taxon>Sordariomycetidae</taxon>
        <taxon>Sordariales</taxon>
        <taxon>Sordariaceae</taxon>
        <taxon>Pseudoneurospora</taxon>
    </lineage>
</organism>
<dbReference type="AlphaFoldDB" id="A0AAN6NMR4"/>
<dbReference type="Pfam" id="PF08728">
    <property type="entry name" value="CRT10"/>
    <property type="match status" value="2"/>
</dbReference>
<sequence>QQQQQQQQLQLQQLQQQEDGEREHGQQRFPRAQRLRLNLTALSQRYNLYFASYQNKIHVCIPRKVPNILPWPCLVLKPKKLKTARLVRPAIDQAFGHQINHLMIGNLGHLEVLFFAFDDGDVGAYYTHTIAHYILSASRQREVEGRLPPTSVEPKEFFHENVGDSAWGLAIHQESRLLAVSSNKAEVTVFAFALRQHQPQQLEDLSFDPSPQLWPGQTALGLERDFRTRTRTWKIILPLDVRGSNIPNISFCDDEQGCAELVVAQDIRHRTWFLDIWRMGYPPVDIISETSKMNYVTAEGTGWGVMVLPDNCFKQTSSLLECLSLPPEEISGGTLRKGVFWLDTTRSLSRVRDQANPLSYFAPAPHSPTFLDPRRIAGFPIEEDLDEAGGADEETDISDAARPWTNVNFGLFDRRSLILTGGLPTPRRAPQGYLDDTHDGIHLAQFIVPRFAHVPDASSVGRENYSHWRSPAVPFHKCDFFSRHAKKNISILLTSSTDVCLLHMDPKGTPVLCRQVLPYHNHLNRHLSPYDLHRHYSQRIGMLLHVPELNLVVLGSLCGRVALLRLTKTAKLFYGAPVRRGFRVETVLPRWQEEDKRMRPWCTLHGIAISPMPGPRTDGISLHGQGDGSQGPALKKWRLVLHYLDHTILTYIIMKSKDGEDLLVV</sequence>
<dbReference type="Proteomes" id="UP001303222">
    <property type="component" value="Unassembled WGS sequence"/>
</dbReference>
<evidence type="ECO:0000313" key="3">
    <source>
        <dbReference type="Proteomes" id="UP001303222"/>
    </source>
</evidence>
<feature type="compositionally biased region" description="Low complexity" evidence="1">
    <location>
        <begin position="1"/>
        <end position="17"/>
    </location>
</feature>
<feature type="non-terminal residue" evidence="2">
    <location>
        <position position="1"/>
    </location>
</feature>
<dbReference type="EMBL" id="MU859320">
    <property type="protein sequence ID" value="KAK3947726.1"/>
    <property type="molecule type" value="Genomic_DNA"/>
</dbReference>
<proteinExistence type="predicted"/>
<keyword evidence="3" id="KW-1185">Reference proteome</keyword>
<evidence type="ECO:0000256" key="1">
    <source>
        <dbReference type="SAM" id="MobiDB-lite"/>
    </source>
</evidence>